<keyword evidence="1" id="KW-1133">Transmembrane helix</keyword>
<reference evidence="2 3" key="2">
    <citation type="submission" date="2008-10" db="EMBL/GenBank/DDBJ databases">
        <authorList>
            <person name="Fulton L."/>
            <person name="Clifton S."/>
            <person name="Fulton B."/>
            <person name="Xu J."/>
            <person name="Minx P."/>
            <person name="Pepin K.H."/>
            <person name="Johnson M."/>
            <person name="Bhonagiri V."/>
            <person name="Nash W.E."/>
            <person name="Mardis E.R."/>
            <person name="Wilson R.K."/>
        </authorList>
    </citation>
    <scope>NUCLEOTIDE SEQUENCE [LARGE SCALE GENOMIC DNA]</scope>
    <source>
        <strain evidence="2 3">DSM 18315</strain>
    </source>
</reference>
<evidence type="ECO:0000256" key="1">
    <source>
        <dbReference type="SAM" id="Phobius"/>
    </source>
</evidence>
<feature type="transmembrane region" description="Helical" evidence="1">
    <location>
        <begin position="132"/>
        <end position="154"/>
    </location>
</feature>
<comment type="caution">
    <text evidence="2">The sequence shown here is derived from an EMBL/GenBank/DDBJ whole genome shotgun (WGS) entry which is preliminary data.</text>
</comment>
<dbReference type="EMBL" id="ABYH01000382">
    <property type="protein sequence ID" value="EEC94872.1"/>
    <property type="molecule type" value="Genomic_DNA"/>
</dbReference>
<dbReference type="Proteomes" id="UP000005510">
    <property type="component" value="Unassembled WGS sequence"/>
</dbReference>
<name>B7BFC1_9BACT</name>
<dbReference type="HOGENOM" id="CLU_1303917_0_0_10"/>
<keyword evidence="1" id="KW-0472">Membrane</keyword>
<reference evidence="2 3" key="1">
    <citation type="submission" date="2008-10" db="EMBL/GenBank/DDBJ databases">
        <title>Draft genome sequence of Parabacteroides johnsonii (DSM 18315).</title>
        <authorList>
            <person name="Sudarsanam P."/>
            <person name="Ley R."/>
            <person name="Guruge J."/>
            <person name="Turnbaugh P.J."/>
            <person name="Mahowald M."/>
            <person name="Liep D."/>
            <person name="Gordon J."/>
        </authorList>
    </citation>
    <scope>NUCLEOTIDE SEQUENCE [LARGE SCALE GENOMIC DNA]</scope>
    <source>
        <strain evidence="2 3">DSM 18315</strain>
    </source>
</reference>
<dbReference type="AlphaFoldDB" id="B7BFC1"/>
<sequence>MLFYIQCYRLLLYIKVHSSLQVYVHHRILSPSPQFPYALIEVWRIIQLLAIKLPSSLQLLTLCLVPPDGLEYSHYVSAAYRKHQICRTCSLSVQSPVFSGTFIQTFPLSSQVGSTDIDAYNLFRSQVLRFSVILEWLFHVSCYFFLANLFFPLYQQYTSFLYLLLNSVFPCSKVPFPKSHLFPCCFIMGVTVSCRAIRSKYSFLWALFSYP</sequence>
<protein>
    <submittedName>
        <fullName evidence="2">Uncharacterized protein</fullName>
    </submittedName>
</protein>
<accession>B7BFC1</accession>
<gene>
    <name evidence="2" type="ORF">PRABACTJOHN_03750</name>
</gene>
<dbReference type="STRING" id="537006.PRABACTJOHN_03750"/>
<evidence type="ECO:0000313" key="3">
    <source>
        <dbReference type="Proteomes" id="UP000005510"/>
    </source>
</evidence>
<evidence type="ECO:0000313" key="2">
    <source>
        <dbReference type="EMBL" id="EEC94872.1"/>
    </source>
</evidence>
<keyword evidence="1" id="KW-0812">Transmembrane</keyword>
<proteinExistence type="predicted"/>
<organism evidence="2 3">
    <name type="scientific">Parabacteroides johnsonii DSM 18315</name>
    <dbReference type="NCBI Taxonomy" id="537006"/>
    <lineage>
        <taxon>Bacteria</taxon>
        <taxon>Pseudomonadati</taxon>
        <taxon>Bacteroidota</taxon>
        <taxon>Bacteroidia</taxon>
        <taxon>Bacteroidales</taxon>
        <taxon>Tannerellaceae</taxon>
        <taxon>Parabacteroides</taxon>
    </lineage>
</organism>